<dbReference type="GO" id="GO:0003924">
    <property type="term" value="F:GTPase activity"/>
    <property type="evidence" value="ECO:0007669"/>
    <property type="project" value="InterPro"/>
</dbReference>
<gene>
    <name evidence="2" type="ORF">D0Y65_049432</name>
</gene>
<dbReference type="Pfam" id="PF00931">
    <property type="entry name" value="NB-ARC"/>
    <property type="match status" value="1"/>
</dbReference>
<evidence type="ECO:0000259" key="1">
    <source>
        <dbReference type="PROSITE" id="PS51722"/>
    </source>
</evidence>
<comment type="caution">
    <text evidence="2">The sequence shown here is derived from an EMBL/GenBank/DDBJ whole genome shotgun (WGS) entry which is preliminary data.</text>
</comment>
<dbReference type="GO" id="GO:0005739">
    <property type="term" value="C:mitochondrion"/>
    <property type="evidence" value="ECO:0007669"/>
    <property type="project" value="TreeGrafter"/>
</dbReference>
<dbReference type="InterPro" id="IPR027417">
    <property type="entry name" value="P-loop_NTPase"/>
</dbReference>
<dbReference type="GO" id="GO:0043531">
    <property type="term" value="F:ADP binding"/>
    <property type="evidence" value="ECO:0007669"/>
    <property type="project" value="InterPro"/>
</dbReference>
<dbReference type="GO" id="GO:0005525">
    <property type="term" value="F:GTP binding"/>
    <property type="evidence" value="ECO:0007669"/>
    <property type="project" value="InterPro"/>
</dbReference>
<dbReference type="Gene3D" id="3.80.10.10">
    <property type="entry name" value="Ribonuclease Inhibitor"/>
    <property type="match status" value="1"/>
</dbReference>
<name>A0A445FX11_GLYSO</name>
<dbReference type="PANTHER" id="PTHR43512">
    <property type="entry name" value="TRANSLATION FACTOR GUF1-RELATED"/>
    <property type="match status" value="1"/>
</dbReference>
<dbReference type="PRINTS" id="PR00315">
    <property type="entry name" value="ELONGATNFCT"/>
</dbReference>
<dbReference type="Proteomes" id="UP000289340">
    <property type="component" value="Chromosome 18"/>
</dbReference>
<dbReference type="GO" id="GO:0097177">
    <property type="term" value="F:mitochondrial ribosome binding"/>
    <property type="evidence" value="ECO:0007669"/>
    <property type="project" value="TreeGrafter"/>
</dbReference>
<dbReference type="SUPFAM" id="SSF52540">
    <property type="entry name" value="P-loop containing nucleoside triphosphate hydrolases"/>
    <property type="match status" value="2"/>
</dbReference>
<dbReference type="GO" id="GO:0045727">
    <property type="term" value="P:positive regulation of translation"/>
    <property type="evidence" value="ECO:0007669"/>
    <property type="project" value="TreeGrafter"/>
</dbReference>
<sequence>MRFRFQLRSSLLIKSLTKRKYLIDPRETEFLEKPVEDKIDLNIKGKIALECWQVFIDIMVRCLEYEPDEPPTMDEVEVELEHVLSLHEQADISNTNGDYGLDGFHRSSVGPHNSHVGLFACILEFEENLSCLRDITSDLQGVWVDEVPHALVDEIPLEATVGLESTFDELSGCFDDNHVGVIGLYGIGGVGKTTQLKKFNNEFLPTKFYDVSIWAVVSRKARNQGCLRRERENRIKMHDMIRDMALWLACDHGSNTSIQILSGKSDCSNLSTMIVRNSELTDLSDEIFLTANTLGVLDLSGNKRVKELHAIIGELVSLQHLDLSGTGIQELPRELQNLKKLSTTREKSTIDLSQYPTELVRNFSIIAYVDHGKFTLADRLLELTGTIKKGHGQPQYLDKLQLVNFIMSKVERERGITVKAQTATMFYKHSVNGNDCNDGKEGNESPKFLLNLIDTPGHVDFSYEVSRSLAACQGVLLVVDAAQGVQAQTVANFYLAFESNLTIVPVIKPEIDHAQD</sequence>
<dbReference type="EMBL" id="QZWG01000018">
    <property type="protein sequence ID" value="RZB53465.1"/>
    <property type="molecule type" value="Genomic_DNA"/>
</dbReference>
<dbReference type="InterPro" id="IPR002182">
    <property type="entry name" value="NB-ARC"/>
</dbReference>
<dbReference type="InterPro" id="IPR001611">
    <property type="entry name" value="Leu-rich_rpt"/>
</dbReference>
<dbReference type="PANTHER" id="PTHR43512:SF7">
    <property type="entry name" value="TRANSLATION FACTOR GUF1, MITOCHONDRIAL"/>
    <property type="match status" value="1"/>
</dbReference>
<evidence type="ECO:0000313" key="3">
    <source>
        <dbReference type="Proteomes" id="UP000289340"/>
    </source>
</evidence>
<dbReference type="InterPro" id="IPR000795">
    <property type="entry name" value="T_Tr_GTP-bd_dom"/>
</dbReference>
<dbReference type="Pfam" id="PF00009">
    <property type="entry name" value="GTP_EFTU"/>
    <property type="match status" value="1"/>
</dbReference>
<dbReference type="PROSITE" id="PS51722">
    <property type="entry name" value="G_TR_2"/>
    <property type="match status" value="1"/>
</dbReference>
<dbReference type="Gene3D" id="3.40.50.300">
    <property type="entry name" value="P-loop containing nucleotide triphosphate hydrolases"/>
    <property type="match status" value="1"/>
</dbReference>
<proteinExistence type="predicted"/>
<protein>
    <submittedName>
        <fullName evidence="2">Translation factor GUF1-like, mitochondrial</fullName>
    </submittedName>
</protein>
<feature type="domain" description="Tr-type G" evidence="1">
    <location>
        <begin position="358"/>
        <end position="516"/>
    </location>
</feature>
<dbReference type="AlphaFoldDB" id="A0A445FX11"/>
<reference evidence="2 3" key="1">
    <citation type="submission" date="2018-09" db="EMBL/GenBank/DDBJ databases">
        <title>A high-quality reference genome of wild soybean provides a powerful tool to mine soybean genomes.</title>
        <authorList>
            <person name="Xie M."/>
            <person name="Chung C.Y.L."/>
            <person name="Li M.-W."/>
            <person name="Wong F.-L."/>
            <person name="Chan T.-F."/>
            <person name="Lam H.-M."/>
        </authorList>
    </citation>
    <scope>NUCLEOTIDE SEQUENCE [LARGE SCALE GENOMIC DNA]</scope>
    <source>
        <strain evidence="3">cv. W05</strain>
        <tissue evidence="2">Hypocotyl of etiolated seedlings</tissue>
    </source>
</reference>
<organism evidence="2 3">
    <name type="scientific">Glycine soja</name>
    <name type="common">Wild soybean</name>
    <dbReference type="NCBI Taxonomy" id="3848"/>
    <lineage>
        <taxon>Eukaryota</taxon>
        <taxon>Viridiplantae</taxon>
        <taxon>Streptophyta</taxon>
        <taxon>Embryophyta</taxon>
        <taxon>Tracheophyta</taxon>
        <taxon>Spermatophyta</taxon>
        <taxon>Magnoliopsida</taxon>
        <taxon>eudicotyledons</taxon>
        <taxon>Gunneridae</taxon>
        <taxon>Pentapetalae</taxon>
        <taxon>rosids</taxon>
        <taxon>fabids</taxon>
        <taxon>Fabales</taxon>
        <taxon>Fabaceae</taxon>
        <taxon>Papilionoideae</taxon>
        <taxon>50 kb inversion clade</taxon>
        <taxon>NPAAA clade</taxon>
        <taxon>indigoferoid/millettioid clade</taxon>
        <taxon>Phaseoleae</taxon>
        <taxon>Glycine</taxon>
        <taxon>Glycine subgen. Soja</taxon>
    </lineage>
</organism>
<dbReference type="InterPro" id="IPR006297">
    <property type="entry name" value="EF-4"/>
</dbReference>
<dbReference type="SUPFAM" id="SSF52058">
    <property type="entry name" value="L domain-like"/>
    <property type="match status" value="1"/>
</dbReference>
<dbReference type="PROSITE" id="PS51450">
    <property type="entry name" value="LRR"/>
    <property type="match status" value="1"/>
</dbReference>
<dbReference type="InterPro" id="IPR032675">
    <property type="entry name" value="LRR_dom_sf"/>
</dbReference>
<keyword evidence="3" id="KW-1185">Reference proteome</keyword>
<accession>A0A445FX11</accession>
<evidence type="ECO:0000313" key="2">
    <source>
        <dbReference type="EMBL" id="RZB53465.1"/>
    </source>
</evidence>
<dbReference type="Pfam" id="PF13855">
    <property type="entry name" value="LRR_8"/>
    <property type="match status" value="1"/>
</dbReference>
<dbReference type="Gene3D" id="1.10.510.10">
    <property type="entry name" value="Transferase(Phosphotransferase) domain 1"/>
    <property type="match status" value="1"/>
</dbReference>